<reference evidence="7 8" key="1">
    <citation type="journal article" date="2024" name="IMA Fungus">
        <title>IMA Genome - F19 : A genome assembly and annotation guide to empower mycologists, including annotated draft genome sequences of Ceratocystis pirilliformis, Diaporthe australafricana, Fusarium ophioides, Paecilomyces lecythidis, and Sporothrix stenoceras.</title>
        <authorList>
            <person name="Aylward J."/>
            <person name="Wilson A.M."/>
            <person name="Visagie C.M."/>
            <person name="Spraker J."/>
            <person name="Barnes I."/>
            <person name="Buitendag C."/>
            <person name="Ceriani C."/>
            <person name="Del Mar Angel L."/>
            <person name="du Plessis D."/>
            <person name="Fuchs T."/>
            <person name="Gasser K."/>
            <person name="Kramer D."/>
            <person name="Li W."/>
            <person name="Munsamy K."/>
            <person name="Piso A."/>
            <person name="Price J.L."/>
            <person name="Sonnekus B."/>
            <person name="Thomas C."/>
            <person name="van der Nest A."/>
            <person name="van Dijk A."/>
            <person name="van Heerden A."/>
            <person name="van Vuuren N."/>
            <person name="Yilmaz N."/>
            <person name="Duong T.A."/>
            <person name="van der Merwe N.A."/>
            <person name="Wingfield M.J."/>
            <person name="Wingfield B.D."/>
        </authorList>
    </citation>
    <scope>NUCLEOTIDE SEQUENCE [LARGE SCALE GENOMIC DNA]</scope>
    <source>
        <strain evidence="7 8">CMW 5346</strain>
    </source>
</reference>
<dbReference type="Gene3D" id="1.20.1250.20">
    <property type="entry name" value="MFS general substrate transporter like domains"/>
    <property type="match status" value="1"/>
</dbReference>
<dbReference type="InterPro" id="IPR011701">
    <property type="entry name" value="MFS"/>
</dbReference>
<dbReference type="PANTHER" id="PTHR43791:SF104">
    <property type="entry name" value="MAJOR FACILITATOR SUPERFAMILY (MFS) PROFILE DOMAIN-CONTAINING PROTEIN-RELATED"/>
    <property type="match status" value="1"/>
</dbReference>
<name>A0ABR3ZDW4_9PEZI</name>
<evidence type="ECO:0000256" key="4">
    <source>
        <dbReference type="ARBA" id="ARBA00022989"/>
    </source>
</evidence>
<dbReference type="EMBL" id="JAWCUI010000014">
    <property type="protein sequence ID" value="KAL1898861.1"/>
    <property type="molecule type" value="Genomic_DNA"/>
</dbReference>
<dbReference type="InterPro" id="IPR036259">
    <property type="entry name" value="MFS_trans_sf"/>
</dbReference>
<comment type="subcellular location">
    <subcellularLocation>
        <location evidence="1">Membrane</location>
        <topology evidence="1">Multi-pass membrane protein</topology>
    </subcellularLocation>
</comment>
<comment type="caution">
    <text evidence="7">The sequence shown here is derived from an EMBL/GenBank/DDBJ whole genome shotgun (WGS) entry which is preliminary data.</text>
</comment>
<evidence type="ECO:0000256" key="5">
    <source>
        <dbReference type="ARBA" id="ARBA00023136"/>
    </source>
</evidence>
<feature type="transmembrane region" description="Helical" evidence="6">
    <location>
        <begin position="237"/>
        <end position="259"/>
    </location>
</feature>
<evidence type="ECO:0000256" key="2">
    <source>
        <dbReference type="ARBA" id="ARBA00022448"/>
    </source>
</evidence>
<protein>
    <recommendedName>
        <fullName evidence="9">Major facilitator superfamily (MFS) profile domain-containing protein</fullName>
    </recommendedName>
</protein>
<keyword evidence="8" id="KW-1185">Reference proteome</keyword>
<feature type="transmembrane region" description="Helical" evidence="6">
    <location>
        <begin position="205"/>
        <end position="225"/>
    </location>
</feature>
<organism evidence="7 8">
    <name type="scientific">Sporothrix stenoceras</name>
    <dbReference type="NCBI Taxonomy" id="5173"/>
    <lineage>
        <taxon>Eukaryota</taxon>
        <taxon>Fungi</taxon>
        <taxon>Dikarya</taxon>
        <taxon>Ascomycota</taxon>
        <taxon>Pezizomycotina</taxon>
        <taxon>Sordariomycetes</taxon>
        <taxon>Sordariomycetidae</taxon>
        <taxon>Ophiostomatales</taxon>
        <taxon>Ophiostomataceae</taxon>
        <taxon>Sporothrix</taxon>
    </lineage>
</organism>
<feature type="transmembrane region" description="Helical" evidence="6">
    <location>
        <begin position="316"/>
        <end position="335"/>
    </location>
</feature>
<keyword evidence="2" id="KW-0813">Transport</keyword>
<feature type="transmembrane region" description="Helical" evidence="6">
    <location>
        <begin position="386"/>
        <end position="406"/>
    </location>
</feature>
<evidence type="ECO:0000313" key="8">
    <source>
        <dbReference type="Proteomes" id="UP001583186"/>
    </source>
</evidence>
<dbReference type="Pfam" id="PF07690">
    <property type="entry name" value="MFS_1"/>
    <property type="match status" value="1"/>
</dbReference>
<evidence type="ECO:0008006" key="9">
    <source>
        <dbReference type="Google" id="ProtNLM"/>
    </source>
</evidence>
<sequence>MAKDVSVSPIVATVDDMAPEKSENIAHPDSTVFAAGADAALYAPIDDYEGRHRYDPSATWTPAEEHRLVRRLDLRITGWCCLMFFAMQLDRGNVSQALADGMLSDLGLTTDQYNTGMTLYYVCFLVAELPAQMISKRLGPDVWIPLQMVAWSAVACSQSALPPHRLSAFYATRALLGMLEGGFVPDAVLYLSYFYKGRELPARLAAFWAAYVATSIASAFFAYGILHMRGTDGWAAWRWLFVIEGALTAVIGVLSWFYLPASPVQTAKRASSSSWFTPREETILVNRILRDDPGKGRMHNRQGLNLRRLTTALRDYDLWPVYLLGLTWAVPSAPAGNYMTLNLKALGFNTFNTTLLTIPASVLFFLMLLLWTWLSEKGSNWREDGNVRLIFVFLGQVYMLPCLVALEVLPNNASPWSWYAVAVVLVGFPYVHPILVGFTSRNSGNIQTRTVSTALYNMAVQASSIISSNIYRAHDAPHYRTGNKVLLALNVWNMLLITFMFFYYPWRNRQKARAWDAMTSAQKDAYIAETVDTGAKRLDFRFAY</sequence>
<proteinExistence type="predicted"/>
<dbReference type="PANTHER" id="PTHR43791">
    <property type="entry name" value="PERMEASE-RELATED"/>
    <property type="match status" value="1"/>
</dbReference>
<feature type="transmembrane region" description="Helical" evidence="6">
    <location>
        <begin position="418"/>
        <end position="438"/>
    </location>
</feature>
<keyword evidence="3 6" id="KW-0812">Transmembrane</keyword>
<evidence type="ECO:0000256" key="3">
    <source>
        <dbReference type="ARBA" id="ARBA00022692"/>
    </source>
</evidence>
<feature type="transmembrane region" description="Helical" evidence="6">
    <location>
        <begin position="450"/>
        <end position="473"/>
    </location>
</feature>
<feature type="transmembrane region" description="Helical" evidence="6">
    <location>
        <begin position="173"/>
        <end position="193"/>
    </location>
</feature>
<keyword evidence="5 6" id="KW-0472">Membrane</keyword>
<evidence type="ECO:0000313" key="7">
    <source>
        <dbReference type="EMBL" id="KAL1898861.1"/>
    </source>
</evidence>
<dbReference type="SUPFAM" id="SSF103473">
    <property type="entry name" value="MFS general substrate transporter"/>
    <property type="match status" value="1"/>
</dbReference>
<feature type="transmembrane region" description="Helical" evidence="6">
    <location>
        <begin position="355"/>
        <end position="374"/>
    </location>
</feature>
<evidence type="ECO:0000256" key="1">
    <source>
        <dbReference type="ARBA" id="ARBA00004141"/>
    </source>
</evidence>
<gene>
    <name evidence="7" type="ORF">Sste5346_003272</name>
</gene>
<accession>A0ABR3ZDW4</accession>
<keyword evidence="4 6" id="KW-1133">Transmembrane helix</keyword>
<evidence type="ECO:0000256" key="6">
    <source>
        <dbReference type="SAM" id="Phobius"/>
    </source>
</evidence>
<feature type="transmembrane region" description="Helical" evidence="6">
    <location>
        <begin position="485"/>
        <end position="504"/>
    </location>
</feature>
<dbReference type="Proteomes" id="UP001583186">
    <property type="component" value="Unassembled WGS sequence"/>
</dbReference>